<dbReference type="Pfam" id="PF16493">
    <property type="entry name" value="Meis_PKNOX_N"/>
    <property type="match status" value="1"/>
</dbReference>
<dbReference type="CDD" id="cd00086">
    <property type="entry name" value="homeodomain"/>
    <property type="match status" value="1"/>
</dbReference>
<feature type="compositionally biased region" description="Basic residues" evidence="6">
    <location>
        <begin position="351"/>
        <end position="362"/>
    </location>
</feature>
<dbReference type="SMART" id="SM00389">
    <property type="entry name" value="HOX"/>
    <property type="match status" value="1"/>
</dbReference>
<dbReference type="GO" id="GO:0005634">
    <property type="term" value="C:nucleus"/>
    <property type="evidence" value="ECO:0007669"/>
    <property type="project" value="UniProtKB-SubCell"/>
</dbReference>
<dbReference type="AlphaFoldDB" id="A0A091JDP7"/>
<keyword evidence="2 5" id="KW-0238">DNA-binding</keyword>
<feature type="compositionally biased region" description="Acidic residues" evidence="6">
    <location>
        <begin position="419"/>
        <end position="449"/>
    </location>
</feature>
<evidence type="ECO:0000256" key="1">
    <source>
        <dbReference type="ARBA" id="ARBA00009661"/>
    </source>
</evidence>
<sequence>MHHVSPAPALTMMATQTVPPPPYQDTPQVSVPPAPTGPSGTWPGGIHGPSPVGSTAGDPQAQLEADKRAVYRHPLFPLLTLLFEKCEQATQGSECITSASFDVDIENFVHQQEQEHKPFFSDDPELDNLMVKAIQVLRIHLLELEKVNELCKDFCNRYITCLKTKMHSDNLLRNDLGGPYSPNPSSISLHPQAHGEVPSTSDSCKPGAAGVSLPGKTLKLRNSTPPAAPRGALYQPVTMVTSQGQVLAQAIAPGALQIPNAQVNLDLTSLLDGEDKKSKNKRGVLPKHATNIMRSWLFQHLMHPYPTEDEKRQIAAQTNLTLLQVNNWFINARRRILQPMLDASNPDPAPKAKKIKSQHRPTQRFWPNSIAAGVLQQQGGNSGTNPDGSLSMDNLQPLSSATATMAMQQAMLAAHDDSLDGTEEEEEDEEDEDEMEEEEEEEEELEEEPGGLPAAPGADLGLDHSDSLE</sequence>
<evidence type="ECO:0000256" key="5">
    <source>
        <dbReference type="PROSITE-ProRule" id="PRU00108"/>
    </source>
</evidence>
<gene>
    <name evidence="8" type="ORF">Z169_04214</name>
</gene>
<dbReference type="InterPro" id="IPR008422">
    <property type="entry name" value="KN_HD"/>
</dbReference>
<evidence type="ECO:0000259" key="7">
    <source>
        <dbReference type="PROSITE" id="PS50071"/>
    </source>
</evidence>
<comment type="subcellular location">
    <subcellularLocation>
        <location evidence="5">Nucleus</location>
    </subcellularLocation>
</comment>
<reference evidence="8 9" key="1">
    <citation type="submission" date="2014-04" db="EMBL/GenBank/DDBJ databases">
        <title>Genome evolution of avian class.</title>
        <authorList>
            <person name="Zhang G."/>
            <person name="Li C."/>
        </authorList>
    </citation>
    <scope>NUCLEOTIDE SEQUENCE [LARGE SCALE GENOMIC DNA]</scope>
    <source>
        <strain evidence="8">BGI_Z169</strain>
    </source>
</reference>
<name>A0A091JDP7_EGRGA</name>
<keyword evidence="4 5" id="KW-0539">Nucleus</keyword>
<organism evidence="8 9">
    <name type="scientific">Egretta garzetta</name>
    <name type="common">Little egret</name>
    <dbReference type="NCBI Taxonomy" id="188379"/>
    <lineage>
        <taxon>Eukaryota</taxon>
        <taxon>Metazoa</taxon>
        <taxon>Chordata</taxon>
        <taxon>Craniata</taxon>
        <taxon>Vertebrata</taxon>
        <taxon>Euteleostomi</taxon>
        <taxon>Archelosauria</taxon>
        <taxon>Archosauria</taxon>
        <taxon>Dinosauria</taxon>
        <taxon>Saurischia</taxon>
        <taxon>Theropoda</taxon>
        <taxon>Coelurosauria</taxon>
        <taxon>Aves</taxon>
        <taxon>Neognathae</taxon>
        <taxon>Neoaves</taxon>
        <taxon>Aequornithes</taxon>
        <taxon>Pelecaniformes</taxon>
        <taxon>Ardeidae</taxon>
        <taxon>Egretta</taxon>
    </lineage>
</organism>
<feature type="domain" description="Homeobox" evidence="7">
    <location>
        <begin position="276"/>
        <end position="339"/>
    </location>
</feature>
<dbReference type="GO" id="GO:0006355">
    <property type="term" value="P:regulation of DNA-templated transcription"/>
    <property type="evidence" value="ECO:0007669"/>
    <property type="project" value="InterPro"/>
</dbReference>
<dbReference type="InterPro" id="IPR032453">
    <property type="entry name" value="PKNOX/Meis_N"/>
</dbReference>
<dbReference type="PANTHER" id="PTHR11850">
    <property type="entry name" value="HOMEOBOX PROTEIN TRANSCRIPTION FACTORS"/>
    <property type="match status" value="1"/>
</dbReference>
<accession>A0A091JDP7</accession>
<feature type="compositionally biased region" description="Low complexity" evidence="6">
    <location>
        <begin position="450"/>
        <end position="460"/>
    </location>
</feature>
<proteinExistence type="inferred from homology"/>
<dbReference type="InterPro" id="IPR001356">
    <property type="entry name" value="HD"/>
</dbReference>
<feature type="compositionally biased region" description="Pro residues" evidence="6">
    <location>
        <begin position="18"/>
        <end position="36"/>
    </location>
</feature>
<feature type="region of interest" description="Disordered" evidence="6">
    <location>
        <begin position="1"/>
        <end position="59"/>
    </location>
</feature>
<dbReference type="InterPro" id="IPR009057">
    <property type="entry name" value="Homeodomain-like_sf"/>
</dbReference>
<dbReference type="FunFam" id="1.10.10.60:FF:000004">
    <property type="entry name" value="Meis2 homeobox isoform 2c"/>
    <property type="match status" value="1"/>
</dbReference>
<evidence type="ECO:0000313" key="9">
    <source>
        <dbReference type="Proteomes" id="UP000053119"/>
    </source>
</evidence>
<comment type="similarity">
    <text evidence="1">Belongs to the TALE/MEIS homeobox family.</text>
</comment>
<feature type="region of interest" description="Disordered" evidence="6">
    <location>
        <begin position="376"/>
        <end position="395"/>
    </location>
</feature>
<keyword evidence="3 5" id="KW-0371">Homeobox</keyword>
<feature type="region of interest" description="Disordered" evidence="6">
    <location>
        <begin position="341"/>
        <end position="363"/>
    </location>
</feature>
<feature type="region of interest" description="Disordered" evidence="6">
    <location>
        <begin position="176"/>
        <end position="205"/>
    </location>
</feature>
<protein>
    <submittedName>
        <fullName evidence="8">Homeobox protein PKNOX2</fullName>
    </submittedName>
</protein>
<evidence type="ECO:0000313" key="8">
    <source>
        <dbReference type="EMBL" id="KFP18732.1"/>
    </source>
</evidence>
<dbReference type="InterPro" id="IPR050224">
    <property type="entry name" value="TALE_homeobox"/>
</dbReference>
<dbReference type="Proteomes" id="UP000053119">
    <property type="component" value="Unassembled WGS sequence"/>
</dbReference>
<dbReference type="SUPFAM" id="SSF46689">
    <property type="entry name" value="Homeodomain-like"/>
    <property type="match status" value="1"/>
</dbReference>
<evidence type="ECO:0000256" key="4">
    <source>
        <dbReference type="ARBA" id="ARBA00023242"/>
    </source>
</evidence>
<dbReference type="GO" id="GO:0003677">
    <property type="term" value="F:DNA binding"/>
    <property type="evidence" value="ECO:0007669"/>
    <property type="project" value="UniProtKB-UniRule"/>
</dbReference>
<feature type="region of interest" description="Disordered" evidence="6">
    <location>
        <begin position="414"/>
        <end position="469"/>
    </location>
</feature>
<evidence type="ECO:0000256" key="6">
    <source>
        <dbReference type="SAM" id="MobiDB-lite"/>
    </source>
</evidence>
<dbReference type="STRING" id="188379.A0A091JDP7"/>
<dbReference type="PROSITE" id="PS50071">
    <property type="entry name" value="HOMEOBOX_2"/>
    <property type="match status" value="1"/>
</dbReference>
<evidence type="ECO:0000256" key="2">
    <source>
        <dbReference type="ARBA" id="ARBA00023125"/>
    </source>
</evidence>
<keyword evidence="9" id="KW-1185">Reference proteome</keyword>
<dbReference type="Pfam" id="PF05920">
    <property type="entry name" value="Homeobox_KN"/>
    <property type="match status" value="1"/>
</dbReference>
<dbReference type="EMBL" id="KK501889">
    <property type="protein sequence ID" value="KFP18732.1"/>
    <property type="molecule type" value="Genomic_DNA"/>
</dbReference>
<dbReference type="Gene3D" id="1.10.10.60">
    <property type="entry name" value="Homeodomain-like"/>
    <property type="match status" value="1"/>
</dbReference>
<evidence type="ECO:0000256" key="3">
    <source>
        <dbReference type="ARBA" id="ARBA00023155"/>
    </source>
</evidence>
<feature type="DNA-binding region" description="Homeobox" evidence="5">
    <location>
        <begin position="278"/>
        <end position="340"/>
    </location>
</feature>